<dbReference type="GO" id="GO:0016788">
    <property type="term" value="F:hydrolase activity, acting on ester bonds"/>
    <property type="evidence" value="ECO:0007669"/>
    <property type="project" value="InterPro"/>
</dbReference>
<feature type="domain" description="VRR-NUC" evidence="4">
    <location>
        <begin position="34"/>
        <end position="85"/>
    </location>
</feature>
<accession>A0A8S5UX33</accession>
<comment type="cofactor">
    <cofactor evidence="1">
        <name>Mg(2+)</name>
        <dbReference type="ChEBI" id="CHEBI:18420"/>
    </cofactor>
</comment>
<dbReference type="Gene3D" id="3.40.1350.10">
    <property type="match status" value="1"/>
</dbReference>
<proteinExistence type="predicted"/>
<dbReference type="GO" id="GO:0004518">
    <property type="term" value="F:nuclease activity"/>
    <property type="evidence" value="ECO:0007669"/>
    <property type="project" value="UniProtKB-KW"/>
</dbReference>
<dbReference type="GO" id="GO:0003676">
    <property type="term" value="F:nucleic acid binding"/>
    <property type="evidence" value="ECO:0007669"/>
    <property type="project" value="InterPro"/>
</dbReference>
<dbReference type="Pfam" id="PF08774">
    <property type="entry name" value="VRR_NUC"/>
    <property type="match status" value="1"/>
</dbReference>
<evidence type="ECO:0000256" key="1">
    <source>
        <dbReference type="ARBA" id="ARBA00001946"/>
    </source>
</evidence>
<evidence type="ECO:0000256" key="3">
    <source>
        <dbReference type="ARBA" id="ARBA00022801"/>
    </source>
</evidence>
<protein>
    <submittedName>
        <fullName evidence="5">Nuclease</fullName>
    </submittedName>
</protein>
<keyword evidence="2" id="KW-0540">Nuclease</keyword>
<reference evidence="5" key="1">
    <citation type="journal article" date="2021" name="Proc. Natl. Acad. Sci. U.S.A.">
        <title>A Catalog of Tens of Thousands of Viruses from Human Metagenomes Reveals Hidden Associations with Chronic Diseases.</title>
        <authorList>
            <person name="Tisza M.J."/>
            <person name="Buck C.B."/>
        </authorList>
    </citation>
    <scope>NUCLEOTIDE SEQUENCE</scope>
    <source>
        <strain evidence="5">CtDmR33</strain>
    </source>
</reference>
<evidence type="ECO:0000259" key="4">
    <source>
        <dbReference type="Pfam" id="PF08774"/>
    </source>
</evidence>
<sequence length="98" mass="10937">MLRVNSGTFWQGQRVWDPKRNQYILTNIRPAAGAPKGTSDLIGIRRSDGRFVAIECKTPRGRLREDQKLFIDAILKSNGIAGVARCTDDALKILEVNP</sequence>
<evidence type="ECO:0000313" key="5">
    <source>
        <dbReference type="EMBL" id="DAF99004.1"/>
    </source>
</evidence>
<organism evidence="5">
    <name type="scientific">Siphoviridae sp. ctDmR33</name>
    <dbReference type="NCBI Taxonomy" id="2825389"/>
    <lineage>
        <taxon>Viruses</taxon>
        <taxon>Duplodnaviria</taxon>
        <taxon>Heunggongvirae</taxon>
        <taxon>Uroviricota</taxon>
        <taxon>Caudoviricetes</taxon>
    </lineage>
</organism>
<evidence type="ECO:0000256" key="2">
    <source>
        <dbReference type="ARBA" id="ARBA00022722"/>
    </source>
</evidence>
<dbReference type="InterPro" id="IPR011856">
    <property type="entry name" value="tRNA_endonuc-like_dom_sf"/>
</dbReference>
<dbReference type="EMBL" id="BK016159">
    <property type="protein sequence ID" value="DAF99004.1"/>
    <property type="molecule type" value="Genomic_DNA"/>
</dbReference>
<keyword evidence="3" id="KW-0378">Hydrolase</keyword>
<name>A0A8S5UX33_9CAUD</name>
<dbReference type="InterPro" id="IPR014883">
    <property type="entry name" value="VRR_NUC"/>
</dbReference>